<reference evidence="2" key="2">
    <citation type="submission" date="2015-01" db="EMBL/GenBank/DDBJ databases">
        <title>Evolutionary Origins and Diversification of the Mycorrhizal Mutualists.</title>
        <authorList>
            <consortium name="DOE Joint Genome Institute"/>
            <consortium name="Mycorrhizal Genomics Consortium"/>
            <person name="Kohler A."/>
            <person name="Kuo A."/>
            <person name="Nagy L.G."/>
            <person name="Floudas D."/>
            <person name="Copeland A."/>
            <person name="Barry K.W."/>
            <person name="Cichocki N."/>
            <person name="Veneault-Fourrey C."/>
            <person name="LaButti K."/>
            <person name="Lindquist E.A."/>
            <person name="Lipzen A."/>
            <person name="Lundell T."/>
            <person name="Morin E."/>
            <person name="Murat C."/>
            <person name="Riley R."/>
            <person name="Ohm R."/>
            <person name="Sun H."/>
            <person name="Tunlid A."/>
            <person name="Henrissat B."/>
            <person name="Grigoriev I.V."/>
            <person name="Hibbett D.S."/>
            <person name="Martin F."/>
        </authorList>
    </citation>
    <scope>NUCLEOTIDE SEQUENCE [LARGE SCALE GENOMIC DNA]</scope>
    <source>
        <strain evidence="2">Marx 270</strain>
    </source>
</reference>
<keyword evidence="2" id="KW-1185">Reference proteome</keyword>
<sequence length="124" mass="14022">MWFPLQPHSTTCYIVGTRDDLTKHCTHHRFLPSFCSRASHVRSVPTITYDHDPCLPFRNSRLCLGSCVPQMRGYVALDTGGSLNRLSTRQSRFVLGQLGHHQSRPSFPLVSPALMVDGRNCRVQ</sequence>
<evidence type="ECO:0000313" key="2">
    <source>
        <dbReference type="Proteomes" id="UP000054217"/>
    </source>
</evidence>
<name>A0A0C3I7W8_PISTI</name>
<evidence type="ECO:0000313" key="1">
    <source>
        <dbReference type="EMBL" id="KIN93247.1"/>
    </source>
</evidence>
<dbReference type="HOGENOM" id="CLU_2004847_0_0_1"/>
<proteinExistence type="predicted"/>
<organism evidence="1 2">
    <name type="scientific">Pisolithus tinctorius Marx 270</name>
    <dbReference type="NCBI Taxonomy" id="870435"/>
    <lineage>
        <taxon>Eukaryota</taxon>
        <taxon>Fungi</taxon>
        <taxon>Dikarya</taxon>
        <taxon>Basidiomycota</taxon>
        <taxon>Agaricomycotina</taxon>
        <taxon>Agaricomycetes</taxon>
        <taxon>Agaricomycetidae</taxon>
        <taxon>Boletales</taxon>
        <taxon>Sclerodermatineae</taxon>
        <taxon>Pisolithaceae</taxon>
        <taxon>Pisolithus</taxon>
    </lineage>
</organism>
<dbReference type="AlphaFoldDB" id="A0A0C3I7W8"/>
<accession>A0A0C3I7W8</accession>
<dbReference type="InParanoid" id="A0A0C3I7W8"/>
<gene>
    <name evidence="1" type="ORF">M404DRAFT_536304</name>
</gene>
<dbReference type="EMBL" id="KN832193">
    <property type="protein sequence ID" value="KIN93247.1"/>
    <property type="molecule type" value="Genomic_DNA"/>
</dbReference>
<protein>
    <submittedName>
        <fullName evidence="1">Uncharacterized protein</fullName>
    </submittedName>
</protein>
<reference evidence="1 2" key="1">
    <citation type="submission" date="2014-04" db="EMBL/GenBank/DDBJ databases">
        <authorList>
            <consortium name="DOE Joint Genome Institute"/>
            <person name="Kuo A."/>
            <person name="Kohler A."/>
            <person name="Costa M.D."/>
            <person name="Nagy L.G."/>
            <person name="Floudas D."/>
            <person name="Copeland A."/>
            <person name="Barry K.W."/>
            <person name="Cichocki N."/>
            <person name="Veneault-Fourrey C."/>
            <person name="LaButti K."/>
            <person name="Lindquist E.A."/>
            <person name="Lipzen A."/>
            <person name="Lundell T."/>
            <person name="Morin E."/>
            <person name="Murat C."/>
            <person name="Sun H."/>
            <person name="Tunlid A."/>
            <person name="Henrissat B."/>
            <person name="Grigoriev I.V."/>
            <person name="Hibbett D.S."/>
            <person name="Martin F."/>
            <person name="Nordberg H.P."/>
            <person name="Cantor M.N."/>
            <person name="Hua S.X."/>
        </authorList>
    </citation>
    <scope>NUCLEOTIDE SEQUENCE [LARGE SCALE GENOMIC DNA]</scope>
    <source>
        <strain evidence="1 2">Marx 270</strain>
    </source>
</reference>
<dbReference type="Proteomes" id="UP000054217">
    <property type="component" value="Unassembled WGS sequence"/>
</dbReference>